<dbReference type="InterPro" id="IPR016188">
    <property type="entry name" value="PurM-like_N"/>
</dbReference>
<feature type="binding site" evidence="2">
    <location>
        <position position="30"/>
    </location>
    <ligand>
        <name>Mg(2+)</name>
        <dbReference type="ChEBI" id="CHEBI:18420"/>
        <label>4</label>
    </ligand>
</feature>
<dbReference type="EMBL" id="OZ034688">
    <property type="protein sequence ID" value="CAL1329331.1"/>
    <property type="molecule type" value="Genomic_DNA"/>
</dbReference>
<evidence type="ECO:0000256" key="1">
    <source>
        <dbReference type="ARBA" id="ARBA00022977"/>
    </source>
</evidence>
<feature type="binding site" evidence="2">
    <location>
        <position position="212"/>
    </location>
    <ligand>
        <name>Mg(2+)</name>
        <dbReference type="ChEBI" id="CHEBI:18420"/>
        <label>3</label>
    </ligand>
</feature>
<keyword evidence="2" id="KW-0067">ATP-binding</keyword>
<feature type="binding site" evidence="2">
    <location>
        <position position="263"/>
    </location>
    <ligand>
        <name>substrate</name>
    </ligand>
</feature>
<proteinExistence type="inferred from homology"/>
<dbReference type="PANTHER" id="PTHR30270:SF0">
    <property type="entry name" value="THIAMINE-MONOPHOSPHATE KINASE"/>
    <property type="match status" value="1"/>
</dbReference>
<comment type="catalytic activity">
    <reaction evidence="2">
        <text>thiamine phosphate + ATP = thiamine diphosphate + ADP</text>
        <dbReference type="Rhea" id="RHEA:15913"/>
        <dbReference type="ChEBI" id="CHEBI:30616"/>
        <dbReference type="ChEBI" id="CHEBI:37575"/>
        <dbReference type="ChEBI" id="CHEBI:58937"/>
        <dbReference type="ChEBI" id="CHEBI:456216"/>
        <dbReference type="EC" id="2.7.4.16"/>
    </reaction>
</comment>
<dbReference type="PIRSF" id="PIRSF005303">
    <property type="entry name" value="Thiam_monoph_kin"/>
    <property type="match status" value="1"/>
</dbReference>
<comment type="pathway">
    <text evidence="2">Cofactor biosynthesis; thiamine diphosphate biosynthesis; thiamine diphosphate from thiamine phosphate: step 1/1.</text>
</comment>
<reference evidence="5" key="1">
    <citation type="submission" date="2024-04" db="EMBL/GenBank/DDBJ databases">
        <authorList>
            <person name="Manzano-Marin A."/>
            <person name="Manzano-Marin A."/>
            <person name="Alejandro Manzano Marin A."/>
        </authorList>
    </citation>
    <scope>NUCLEOTIDE SEQUENCE [LARGE SCALE GENOMIC DNA]</scope>
    <source>
        <strain evidence="5">TABTEA</strain>
    </source>
</reference>
<feature type="binding site" evidence="2">
    <location>
        <position position="75"/>
    </location>
    <ligand>
        <name>Mg(2+)</name>
        <dbReference type="ChEBI" id="CHEBI:18420"/>
        <label>3</label>
    </ligand>
</feature>
<keyword evidence="6" id="KW-1185">Reference proteome</keyword>
<dbReference type="CDD" id="cd02194">
    <property type="entry name" value="ThiL"/>
    <property type="match status" value="1"/>
</dbReference>
<comment type="caution">
    <text evidence="2">Lacks conserved residue(s) required for the propagation of feature annotation.</text>
</comment>
<organism evidence="5 6">
    <name type="scientific">Candidatus Providencia siddallii</name>
    <dbReference type="NCBI Taxonomy" id="1715285"/>
    <lineage>
        <taxon>Bacteria</taxon>
        <taxon>Pseudomonadati</taxon>
        <taxon>Pseudomonadota</taxon>
        <taxon>Gammaproteobacteria</taxon>
        <taxon>Enterobacterales</taxon>
        <taxon>Morganellaceae</taxon>
        <taxon>Providencia</taxon>
    </lineage>
</organism>
<dbReference type="InterPro" id="IPR010918">
    <property type="entry name" value="PurM-like_C_dom"/>
</dbReference>
<dbReference type="NCBIfam" id="TIGR01379">
    <property type="entry name" value="thiL"/>
    <property type="match status" value="1"/>
</dbReference>
<feature type="binding site" evidence="2">
    <location>
        <position position="30"/>
    </location>
    <ligand>
        <name>Mg(2+)</name>
        <dbReference type="ChEBI" id="CHEBI:18420"/>
        <label>3</label>
    </ligand>
</feature>
<keyword evidence="2 5" id="KW-0808">Transferase</keyword>
<protein>
    <recommendedName>
        <fullName evidence="2">Thiamine-monophosphate kinase</fullName>
        <shortName evidence="2">TMP kinase</shortName>
        <shortName evidence="2">Thiamine-phosphate kinase</shortName>
        <ecNumber evidence="2">2.7.4.16</ecNumber>
    </recommendedName>
</protein>
<feature type="binding site" evidence="2">
    <location>
        <position position="122"/>
    </location>
    <ligand>
        <name>Mg(2+)</name>
        <dbReference type="ChEBI" id="CHEBI:18420"/>
        <label>1</label>
    </ligand>
</feature>
<evidence type="ECO:0000256" key="2">
    <source>
        <dbReference type="HAMAP-Rule" id="MF_02128"/>
    </source>
</evidence>
<sequence length="327" mass="36800">MLYSEFNLIWDYFDRQKKNRRDVNIGIGDDCAVVVIPDKQQLAISTDTFVSGIHFLPNISPDDIAYKTLASSLSDLAAMGADPVWISLAITLPFIDFNWIENFSNIFFKQLNYYGMQLIGGDTTRGPMSITYTVYGYIPIGMELSRSGAQNGDFIYITGTLGDSAAGLAILKNELKVENTFYKKYLINRYLRPKARILEGKILRNIASSAIDISDGLVSDIKHILNASCCGACIDINNLPQSEALKQNTTFEQNRLWSLSGGDDYELCFTISKVNKDLLETTLKRFSVDFTCIGTIKSQSNGIRYYYNNEEVDITFNGFEHFIINKN</sequence>
<dbReference type="PANTHER" id="PTHR30270">
    <property type="entry name" value="THIAMINE-MONOPHOSPHATE KINASE"/>
    <property type="match status" value="1"/>
</dbReference>
<dbReference type="Pfam" id="PF00586">
    <property type="entry name" value="AIRS"/>
    <property type="match status" value="1"/>
</dbReference>
<keyword evidence="1 2" id="KW-0784">Thiamine biosynthesis</keyword>
<dbReference type="Proteomes" id="UP001497533">
    <property type="component" value="Chromosome"/>
</dbReference>
<dbReference type="RefSeq" id="WP_341764801.1">
    <property type="nucleotide sequence ID" value="NZ_OZ034688.1"/>
</dbReference>
<dbReference type="GO" id="GO:0009030">
    <property type="term" value="F:thiamine-phosphate kinase activity"/>
    <property type="evidence" value="ECO:0007669"/>
    <property type="project" value="UniProtKB-EC"/>
</dbReference>
<comment type="similarity">
    <text evidence="2">Belongs to the thiamine-monophosphate kinase family.</text>
</comment>
<feature type="binding site" evidence="2">
    <location>
        <begin position="121"/>
        <end position="122"/>
    </location>
    <ligand>
        <name>ATP</name>
        <dbReference type="ChEBI" id="CHEBI:30616"/>
    </ligand>
</feature>
<feature type="binding site" evidence="2">
    <location>
        <position position="54"/>
    </location>
    <ligand>
        <name>substrate</name>
    </ligand>
</feature>
<feature type="binding site" evidence="2">
    <location>
        <position position="75"/>
    </location>
    <ligand>
        <name>Mg(2+)</name>
        <dbReference type="ChEBI" id="CHEBI:18420"/>
        <label>2</label>
    </ligand>
</feature>
<feature type="domain" description="PurM-like C-terminal" evidence="4">
    <location>
        <begin position="151"/>
        <end position="300"/>
    </location>
</feature>
<comment type="miscellaneous">
    <text evidence="2">Reaction mechanism of ThiL seems to utilize a direct, inline transfer of the gamma-phosphate of ATP to TMP rather than a phosphorylated enzyme intermediate.</text>
</comment>
<dbReference type="EC" id="2.7.4.16" evidence="2"/>
<dbReference type="Pfam" id="PF02769">
    <property type="entry name" value="AIRS_C"/>
    <property type="match status" value="1"/>
</dbReference>
<feature type="binding site" evidence="2">
    <location>
        <position position="319"/>
    </location>
    <ligand>
        <name>substrate</name>
    </ligand>
</feature>
<feature type="domain" description="PurM-like N-terminal" evidence="3">
    <location>
        <begin position="28"/>
        <end position="137"/>
    </location>
</feature>
<dbReference type="Gene3D" id="3.90.650.10">
    <property type="entry name" value="PurM-like C-terminal domain"/>
    <property type="match status" value="1"/>
</dbReference>
<dbReference type="Gene3D" id="3.30.1330.10">
    <property type="entry name" value="PurM-like, N-terminal domain"/>
    <property type="match status" value="1"/>
</dbReference>
<dbReference type="InterPro" id="IPR036921">
    <property type="entry name" value="PurM-like_N_sf"/>
</dbReference>
<feature type="binding site" evidence="2">
    <location>
        <position position="46"/>
    </location>
    <ligand>
        <name>Mg(2+)</name>
        <dbReference type="ChEBI" id="CHEBI:18420"/>
        <label>1</label>
    </ligand>
</feature>
<feature type="binding site" evidence="2">
    <location>
        <position position="47"/>
    </location>
    <ligand>
        <name>Mg(2+)</name>
        <dbReference type="ChEBI" id="CHEBI:18420"/>
        <label>1</label>
    </ligand>
</feature>
<dbReference type="InterPro" id="IPR036676">
    <property type="entry name" value="PurM-like_C_sf"/>
</dbReference>
<keyword evidence="2" id="KW-0547">Nucleotide-binding</keyword>
<gene>
    <name evidence="2 5" type="primary">thiL</name>
    <name evidence="5" type="ORF">PRHACTZTBTEA_412</name>
</gene>
<feature type="binding site" evidence="2">
    <location>
        <position position="45"/>
    </location>
    <ligand>
        <name>Mg(2+)</name>
        <dbReference type="ChEBI" id="CHEBI:18420"/>
        <label>4</label>
    </ligand>
</feature>
<dbReference type="HAMAP" id="MF_02128">
    <property type="entry name" value="TMP_kinase"/>
    <property type="match status" value="1"/>
</dbReference>
<evidence type="ECO:0000313" key="6">
    <source>
        <dbReference type="Proteomes" id="UP001497533"/>
    </source>
</evidence>
<dbReference type="SUPFAM" id="SSF55326">
    <property type="entry name" value="PurM N-terminal domain-like"/>
    <property type="match status" value="1"/>
</dbReference>
<evidence type="ECO:0000259" key="3">
    <source>
        <dbReference type="Pfam" id="PF00586"/>
    </source>
</evidence>
<dbReference type="NCBIfam" id="NF004350">
    <property type="entry name" value="PRK05731.1-1"/>
    <property type="match status" value="1"/>
</dbReference>
<feature type="binding site" evidence="2">
    <location>
        <position position="214"/>
    </location>
    <ligand>
        <name>ATP</name>
        <dbReference type="ChEBI" id="CHEBI:30616"/>
    </ligand>
</feature>
<feature type="binding site" evidence="2">
    <location>
        <position position="215"/>
    </location>
    <ligand>
        <name>Mg(2+)</name>
        <dbReference type="ChEBI" id="CHEBI:18420"/>
        <label>5</label>
    </ligand>
</feature>
<dbReference type="InterPro" id="IPR006283">
    <property type="entry name" value="ThiL-like"/>
</dbReference>
<evidence type="ECO:0000313" key="5">
    <source>
        <dbReference type="EMBL" id="CAL1329331.1"/>
    </source>
</evidence>
<keyword evidence="2" id="KW-0460">Magnesium</keyword>
<feature type="binding site" evidence="2">
    <location>
        <position position="146"/>
    </location>
    <ligand>
        <name>ATP</name>
        <dbReference type="ChEBI" id="CHEBI:30616"/>
    </ligand>
</feature>
<dbReference type="SUPFAM" id="SSF56042">
    <property type="entry name" value="PurM C-terminal domain-like"/>
    <property type="match status" value="1"/>
</dbReference>
<comment type="function">
    <text evidence="2">Catalyzes the ATP-dependent phosphorylation of thiamine-monophosphate (TMP) to form thiamine-pyrophosphate (TPP), the active form of vitamin B1.</text>
</comment>
<feature type="binding site" evidence="2">
    <location>
        <position position="47"/>
    </location>
    <ligand>
        <name>Mg(2+)</name>
        <dbReference type="ChEBI" id="CHEBI:18420"/>
        <label>2</label>
    </ligand>
</feature>
<accession>A0ABM9NPC0</accession>
<keyword evidence="2" id="KW-0479">Metal-binding</keyword>
<keyword evidence="2 5" id="KW-0418">Kinase</keyword>
<evidence type="ECO:0000259" key="4">
    <source>
        <dbReference type="Pfam" id="PF02769"/>
    </source>
</evidence>
<name>A0ABM9NPC0_9GAMM</name>
<feature type="binding site" evidence="2">
    <location>
        <position position="75"/>
    </location>
    <ligand>
        <name>Mg(2+)</name>
        <dbReference type="ChEBI" id="CHEBI:18420"/>
        <label>4</label>
    </ligand>
</feature>